<feature type="transmembrane region" description="Helical" evidence="1">
    <location>
        <begin position="21"/>
        <end position="45"/>
    </location>
</feature>
<dbReference type="PANTHER" id="PTHR37013:SF7">
    <property type="entry name" value="INTEGRAL MEMBRANE PROTEIN"/>
    <property type="match status" value="1"/>
</dbReference>
<feature type="transmembrane region" description="Helical" evidence="1">
    <location>
        <begin position="149"/>
        <end position="178"/>
    </location>
</feature>
<name>A0A8H6E438_PETAA</name>
<evidence type="ECO:0000256" key="1">
    <source>
        <dbReference type="SAM" id="Phobius"/>
    </source>
</evidence>
<reference evidence="3 4" key="1">
    <citation type="submission" date="2019-04" db="EMBL/GenBank/DDBJ databases">
        <title>Aspergillus burnettii sp. nov., novel species from soil in southeast Queensland.</title>
        <authorList>
            <person name="Gilchrist C.L.M."/>
            <person name="Pitt J.I."/>
            <person name="Lange L."/>
            <person name="Lacey H.J."/>
            <person name="Vuong D."/>
            <person name="Midgley D.J."/>
            <person name="Greenfield P."/>
            <person name="Bradbury M."/>
            <person name="Lacey E."/>
            <person name="Busk P.K."/>
            <person name="Pilgaard B."/>
            <person name="Chooi Y.H."/>
            <person name="Piggott A.M."/>
        </authorList>
    </citation>
    <scope>NUCLEOTIDE SEQUENCE [LARGE SCALE GENOMIC DNA]</scope>
    <source>
        <strain evidence="3 4">FRR 5400</strain>
    </source>
</reference>
<sequence length="296" mass="33942">MAALSHEPFTRNSLGVQEDKYIFSAFAAVTWYNAIELVVLCLTTFKHYRGCYFWSLLITSFGLILNCLSYMFFFFYLTVSRYVAVTLGFIAMCCVVTGHSLVLWSRLHLILRSSKTIRIFLWIIIVDAILFQVPSTVLIYIVISSDNRHLRIAFTLTTFVQLIGFCMQESLISFIYIWETIKMLRLRSKHFYVHILIQLLVINVCIILLDLAVISIHFAGYYTFQMMFKLVAYSIKLKLEFCVLGQLIHIIKEPISDHLKSSVCENTTIPCQIVTPAPALTRELTADEPAGAQVCL</sequence>
<comment type="caution">
    <text evidence="3">The sequence shown here is derived from an EMBL/GenBank/DDBJ whole genome shotgun (WGS) entry which is preliminary data.</text>
</comment>
<gene>
    <name evidence="3" type="ORF">ETB97_005476</name>
</gene>
<dbReference type="Pfam" id="PF24802">
    <property type="entry name" value="DUF7703"/>
    <property type="match status" value="1"/>
</dbReference>
<feature type="transmembrane region" description="Helical" evidence="1">
    <location>
        <begin position="82"/>
        <end position="107"/>
    </location>
</feature>
<keyword evidence="4" id="KW-1185">Reference proteome</keyword>
<keyword evidence="1" id="KW-1133">Transmembrane helix</keyword>
<accession>A0A8H6E438</accession>
<protein>
    <recommendedName>
        <fullName evidence="2">DUF7703 domain-containing protein</fullName>
    </recommendedName>
</protein>
<feature type="transmembrane region" description="Helical" evidence="1">
    <location>
        <begin position="52"/>
        <end position="76"/>
    </location>
</feature>
<dbReference type="EMBL" id="SPNV01000245">
    <property type="protein sequence ID" value="KAF5857655.1"/>
    <property type="molecule type" value="Genomic_DNA"/>
</dbReference>
<dbReference type="Proteomes" id="UP000541154">
    <property type="component" value="Unassembled WGS sequence"/>
</dbReference>
<feature type="transmembrane region" description="Helical" evidence="1">
    <location>
        <begin position="199"/>
        <end position="224"/>
    </location>
</feature>
<dbReference type="InterPro" id="IPR056120">
    <property type="entry name" value="DUF7703"/>
</dbReference>
<dbReference type="AlphaFoldDB" id="A0A8H6E438"/>
<evidence type="ECO:0000313" key="3">
    <source>
        <dbReference type="EMBL" id="KAF5857655.1"/>
    </source>
</evidence>
<keyword evidence="1" id="KW-0472">Membrane</keyword>
<dbReference type="PANTHER" id="PTHR37013">
    <property type="entry name" value="INTEGRAL MEMBRANE PROTEIN (AFU_ORTHOLOGUE AFUA_1G05950)-RELATED"/>
    <property type="match status" value="1"/>
</dbReference>
<feature type="domain" description="DUF7703" evidence="2">
    <location>
        <begin position="19"/>
        <end position="250"/>
    </location>
</feature>
<evidence type="ECO:0000313" key="4">
    <source>
        <dbReference type="Proteomes" id="UP000541154"/>
    </source>
</evidence>
<keyword evidence="1" id="KW-0812">Transmembrane</keyword>
<proteinExistence type="predicted"/>
<evidence type="ECO:0000259" key="2">
    <source>
        <dbReference type="Pfam" id="PF24802"/>
    </source>
</evidence>
<organism evidence="3 4">
    <name type="scientific">Petromyces alliaceus</name>
    <name type="common">Aspergillus alliaceus</name>
    <dbReference type="NCBI Taxonomy" id="209559"/>
    <lineage>
        <taxon>Eukaryota</taxon>
        <taxon>Fungi</taxon>
        <taxon>Dikarya</taxon>
        <taxon>Ascomycota</taxon>
        <taxon>Pezizomycotina</taxon>
        <taxon>Eurotiomycetes</taxon>
        <taxon>Eurotiomycetidae</taxon>
        <taxon>Eurotiales</taxon>
        <taxon>Aspergillaceae</taxon>
        <taxon>Aspergillus</taxon>
        <taxon>Aspergillus subgen. Circumdati</taxon>
    </lineage>
</organism>
<feature type="transmembrane region" description="Helical" evidence="1">
    <location>
        <begin position="119"/>
        <end position="143"/>
    </location>
</feature>